<evidence type="ECO:0000313" key="3">
    <source>
        <dbReference type="EMBL" id="KAJ3748368.1"/>
    </source>
</evidence>
<dbReference type="EMBL" id="JANVFU010000002">
    <property type="protein sequence ID" value="KAJ3748368.1"/>
    <property type="molecule type" value="Genomic_DNA"/>
</dbReference>
<reference evidence="3 4" key="1">
    <citation type="journal article" date="2023" name="Proc. Natl. Acad. Sci. U.S.A.">
        <title>A global phylogenomic analysis of the shiitake genus Lentinula.</title>
        <authorList>
            <person name="Sierra-Patev S."/>
            <person name="Min B."/>
            <person name="Naranjo-Ortiz M."/>
            <person name="Looney B."/>
            <person name="Konkel Z."/>
            <person name="Slot J.C."/>
            <person name="Sakamoto Y."/>
            <person name="Steenwyk J.L."/>
            <person name="Rokas A."/>
            <person name="Carro J."/>
            <person name="Camarero S."/>
            <person name="Ferreira P."/>
            <person name="Molpeceres G."/>
            <person name="Ruiz-Duenas F.J."/>
            <person name="Serrano A."/>
            <person name="Henrissat B."/>
            <person name="Drula E."/>
            <person name="Hughes K.W."/>
            <person name="Mata J.L."/>
            <person name="Ishikawa N.K."/>
            <person name="Vargas-Isla R."/>
            <person name="Ushijima S."/>
            <person name="Smith C.A."/>
            <person name="Donoghue J."/>
            <person name="Ahrendt S."/>
            <person name="Andreopoulos W."/>
            <person name="He G."/>
            <person name="LaButti K."/>
            <person name="Lipzen A."/>
            <person name="Ng V."/>
            <person name="Riley R."/>
            <person name="Sandor L."/>
            <person name="Barry K."/>
            <person name="Martinez A.T."/>
            <person name="Xiao Y."/>
            <person name="Gibbons J.G."/>
            <person name="Terashima K."/>
            <person name="Grigoriev I.V."/>
            <person name="Hibbett D."/>
        </authorList>
    </citation>
    <scope>NUCLEOTIDE SEQUENCE [LARGE SCALE GENOMIC DNA]</scope>
    <source>
        <strain evidence="3 4">TFB7810</strain>
    </source>
</reference>
<protein>
    <submittedName>
        <fullName evidence="3">Uncharacterized protein</fullName>
    </submittedName>
</protein>
<keyword evidence="2" id="KW-1133">Transmembrane helix</keyword>
<dbReference type="Proteomes" id="UP001142393">
    <property type="component" value="Unassembled WGS sequence"/>
</dbReference>
<feature type="compositionally biased region" description="Polar residues" evidence="1">
    <location>
        <begin position="35"/>
        <end position="44"/>
    </location>
</feature>
<keyword evidence="4" id="KW-1185">Reference proteome</keyword>
<evidence type="ECO:0000256" key="2">
    <source>
        <dbReference type="SAM" id="Phobius"/>
    </source>
</evidence>
<comment type="caution">
    <text evidence="3">The sequence shown here is derived from an EMBL/GenBank/DDBJ whole genome shotgun (WGS) entry which is preliminary data.</text>
</comment>
<gene>
    <name evidence="3" type="ORF">DFH05DRAFT_555563</name>
</gene>
<keyword evidence="2" id="KW-0812">Transmembrane</keyword>
<feature type="compositionally biased region" description="Polar residues" evidence="1">
    <location>
        <begin position="1"/>
        <end position="13"/>
    </location>
</feature>
<proteinExistence type="predicted"/>
<organism evidence="3 4">
    <name type="scientific">Lentinula detonsa</name>
    <dbReference type="NCBI Taxonomy" id="2804962"/>
    <lineage>
        <taxon>Eukaryota</taxon>
        <taxon>Fungi</taxon>
        <taxon>Dikarya</taxon>
        <taxon>Basidiomycota</taxon>
        <taxon>Agaricomycotina</taxon>
        <taxon>Agaricomycetes</taxon>
        <taxon>Agaricomycetidae</taxon>
        <taxon>Agaricales</taxon>
        <taxon>Marasmiineae</taxon>
        <taxon>Omphalotaceae</taxon>
        <taxon>Lentinula</taxon>
    </lineage>
</organism>
<evidence type="ECO:0000313" key="4">
    <source>
        <dbReference type="Proteomes" id="UP001142393"/>
    </source>
</evidence>
<dbReference type="AlphaFoldDB" id="A0A9W8P723"/>
<feature type="compositionally biased region" description="Basic and acidic residues" evidence="1">
    <location>
        <begin position="49"/>
        <end position="66"/>
    </location>
</feature>
<feature type="transmembrane region" description="Helical" evidence="2">
    <location>
        <begin position="90"/>
        <end position="108"/>
    </location>
</feature>
<sequence>MGSAYLSMSQTKIDSPPRASSFGSTMRLSIPFLSRSPTRSSNTGPRYHRLNDQEDSGRVEEAQDEHLETDNEIFTELSVTRILRALRRKVLVFFVVLILVILVVVVATRTRGNESEDDEDDGPVWDDDSEYIADDARLEKYQTPSDAAYCAPWLSTFNNDYHNSENSKSIPTRARVSFDIPPQSELIFFISRGQPTKGHFTMTSDRFTRIEKITVNVTAEYDDWRDLERTKVCFIDNDQERGIMIWAGDDVPSLSPTFDISVEIPWSRFQDLSTDFSAGSYTQNLGDFFDIWNPIGFGIVRLKGRNEAINSLGLFVESAFFRTTNAPVSASFFSNDAVHIRTTNAPIESMVWAIGSHEEAITEVSLRTNDASIRAALTMVSDFNVVKLNAALHTTNGELNITMPRMSVLGPEYTFALDASTSNAASDVYLSPDYAGTFDLQTKHKGKTHVQYKDASDPWGKGRKHVFEMEVDSERRKSGKVYWGNEVPKTMGAVRVKTTERDVWLYTSPD</sequence>
<feature type="region of interest" description="Disordered" evidence="1">
    <location>
        <begin position="1"/>
        <end position="66"/>
    </location>
</feature>
<keyword evidence="2" id="KW-0472">Membrane</keyword>
<evidence type="ECO:0000256" key="1">
    <source>
        <dbReference type="SAM" id="MobiDB-lite"/>
    </source>
</evidence>
<name>A0A9W8P723_9AGAR</name>
<accession>A0A9W8P723</accession>